<feature type="domain" description="Formyl transferase N-terminal" evidence="1">
    <location>
        <begin position="58"/>
        <end position="135"/>
    </location>
</feature>
<dbReference type="InterPro" id="IPR002376">
    <property type="entry name" value="Formyl_transf_N"/>
</dbReference>
<evidence type="ECO:0000313" key="3">
    <source>
        <dbReference type="Proteomes" id="UP000694257"/>
    </source>
</evidence>
<protein>
    <recommendedName>
        <fullName evidence="1">Formyl transferase N-terminal domain-containing protein</fullName>
    </recommendedName>
</protein>
<name>A0ABX8RJY7_NOCIO</name>
<evidence type="ECO:0000313" key="2">
    <source>
        <dbReference type="EMBL" id="QXN88595.1"/>
    </source>
</evidence>
<dbReference type="RefSeq" id="WP_218469478.1">
    <property type="nucleotide sequence ID" value="NZ_BAABJN010000008.1"/>
</dbReference>
<dbReference type="EMBL" id="CP078145">
    <property type="protein sequence ID" value="QXN88595.1"/>
    <property type="molecule type" value="Genomic_DNA"/>
</dbReference>
<sequence>MPSTDDDGQDGWRPSLRRAARANGWPIYDSIAALGLDSADLLVSLQYPTLIRIADLGGARAVNLHFALLPRHRGSLPCYWPIAGREQTVGVTLHELTKGVDAGPIIAARSFPLPEFTSAGDLFEMFHDHAFELLTEQARALIEGSYTARAQQDHGEPAHRRADVDFTQAEIADFARPAAVVRAECLAMTFPGFQLPTFRGRPVRNAYLLPHGLPGGEIGAVVAETKQAAVVSCADGFVCLEYAAEEWSA</sequence>
<proteinExistence type="predicted"/>
<dbReference type="PANTHER" id="PTHR11138:SF5">
    <property type="entry name" value="METHIONYL-TRNA FORMYLTRANSFERASE, MITOCHONDRIAL"/>
    <property type="match status" value="1"/>
</dbReference>
<keyword evidence="3" id="KW-1185">Reference proteome</keyword>
<dbReference type="Proteomes" id="UP000694257">
    <property type="component" value="Chromosome"/>
</dbReference>
<dbReference type="PANTHER" id="PTHR11138">
    <property type="entry name" value="METHIONYL-TRNA FORMYLTRANSFERASE"/>
    <property type="match status" value="1"/>
</dbReference>
<accession>A0ABX8RJY7</accession>
<gene>
    <name evidence="2" type="ORF">KV110_23680</name>
</gene>
<evidence type="ECO:0000259" key="1">
    <source>
        <dbReference type="Pfam" id="PF00551"/>
    </source>
</evidence>
<organism evidence="2 3">
    <name type="scientific">Nocardia iowensis</name>
    <dbReference type="NCBI Taxonomy" id="204891"/>
    <lineage>
        <taxon>Bacteria</taxon>
        <taxon>Bacillati</taxon>
        <taxon>Actinomycetota</taxon>
        <taxon>Actinomycetes</taxon>
        <taxon>Mycobacteriales</taxon>
        <taxon>Nocardiaceae</taxon>
        <taxon>Nocardia</taxon>
    </lineage>
</organism>
<reference evidence="2 3" key="1">
    <citation type="submission" date="2021-07" db="EMBL/GenBank/DDBJ databases">
        <title>Whole Genome Sequence of Nocardia Iowensis.</title>
        <authorList>
            <person name="Lamm A."/>
            <person name="Collins-Fairclough A.M."/>
            <person name="Bunk B."/>
            <person name="Sproer C."/>
        </authorList>
    </citation>
    <scope>NUCLEOTIDE SEQUENCE [LARGE SCALE GENOMIC DNA]</scope>
    <source>
        <strain evidence="2 3">NRRL 5646</strain>
    </source>
</reference>
<dbReference type="Pfam" id="PF00551">
    <property type="entry name" value="Formyl_trans_N"/>
    <property type="match status" value="1"/>
</dbReference>